<proteinExistence type="predicted"/>
<organism evidence="2">
    <name type="scientific">Anopheles atroparvus</name>
    <name type="common">European mosquito</name>
    <dbReference type="NCBI Taxonomy" id="41427"/>
    <lineage>
        <taxon>Eukaryota</taxon>
        <taxon>Metazoa</taxon>
        <taxon>Ecdysozoa</taxon>
        <taxon>Arthropoda</taxon>
        <taxon>Hexapoda</taxon>
        <taxon>Insecta</taxon>
        <taxon>Pterygota</taxon>
        <taxon>Neoptera</taxon>
        <taxon>Endopterygota</taxon>
        <taxon>Diptera</taxon>
        <taxon>Nematocera</taxon>
        <taxon>Culicoidea</taxon>
        <taxon>Culicidae</taxon>
        <taxon>Anophelinae</taxon>
        <taxon>Anopheles</taxon>
    </lineage>
</organism>
<accession>A0A182IUN6</accession>
<feature type="region of interest" description="Disordered" evidence="1">
    <location>
        <begin position="1"/>
        <end position="41"/>
    </location>
</feature>
<protein>
    <submittedName>
        <fullName evidence="2">Uncharacterized protein</fullName>
    </submittedName>
</protein>
<feature type="compositionally biased region" description="Basic and acidic residues" evidence="1">
    <location>
        <begin position="1"/>
        <end position="11"/>
    </location>
</feature>
<evidence type="ECO:0000313" key="2">
    <source>
        <dbReference type="EnsemblMetazoa" id="AATE005815-PA.1"/>
    </source>
</evidence>
<sequence length="83" mass="9254">MARHLMEKRDSNSSSQEDIDKKNESLPAAENAVPKTTDGAIDLKEPALKLKRSIPMGRWVHENHAAFTANSDELPSSEETKHD</sequence>
<name>A0A182IUN6_ANOAO</name>
<dbReference type="AlphaFoldDB" id="A0A182IUN6"/>
<evidence type="ECO:0000256" key="1">
    <source>
        <dbReference type="SAM" id="MobiDB-lite"/>
    </source>
</evidence>
<dbReference type="EnsemblMetazoa" id="AATE005815-RA">
    <property type="protein sequence ID" value="AATE005815-PA.1"/>
    <property type="gene ID" value="AATE005815"/>
</dbReference>
<dbReference type="VEuPathDB" id="VectorBase:AATE005815"/>
<reference evidence="2" key="1">
    <citation type="submission" date="2022-08" db="UniProtKB">
        <authorList>
            <consortium name="EnsemblMetazoa"/>
        </authorList>
    </citation>
    <scope>IDENTIFICATION</scope>
    <source>
        <strain evidence="2">EBRO</strain>
    </source>
</reference>